<feature type="binding site" evidence="3">
    <location>
        <position position="357"/>
    </location>
    <ligand>
        <name>substrate</name>
    </ligand>
</feature>
<protein>
    <submittedName>
        <fullName evidence="5">Aminotransferase class V</fullName>
    </submittedName>
</protein>
<dbReference type="PANTHER" id="PTHR21152:SF40">
    <property type="entry name" value="ALANINE--GLYOXYLATE AMINOTRANSFERASE"/>
    <property type="match status" value="1"/>
</dbReference>
<evidence type="ECO:0000256" key="3">
    <source>
        <dbReference type="PIRSR" id="PIRSR000524-1"/>
    </source>
</evidence>
<keyword evidence="6" id="KW-1185">Reference proteome</keyword>
<dbReference type="GO" id="GO:0019265">
    <property type="term" value="P:glycine biosynthetic process, by transamination of glyoxylate"/>
    <property type="evidence" value="ECO:0007669"/>
    <property type="project" value="TreeGrafter"/>
</dbReference>
<proteinExistence type="predicted"/>
<dbReference type="PATRIC" id="fig|1703.6.peg.1954"/>
<dbReference type="InterPro" id="IPR015424">
    <property type="entry name" value="PyrdxlP-dep_Trfase"/>
</dbReference>
<keyword evidence="5" id="KW-0032">Aminotransferase</keyword>
<comment type="caution">
    <text evidence="5">The sequence shown here is derived from an EMBL/GenBank/DDBJ whole genome shotgun (WGS) entry which is preliminary data.</text>
</comment>
<organism evidence="5 6">
    <name type="scientific">Brevibacterium linens</name>
    <dbReference type="NCBI Taxonomy" id="1703"/>
    <lineage>
        <taxon>Bacteria</taxon>
        <taxon>Bacillati</taxon>
        <taxon>Actinomycetota</taxon>
        <taxon>Actinomycetes</taxon>
        <taxon>Micrococcales</taxon>
        <taxon>Brevibacteriaceae</taxon>
        <taxon>Brevibacterium</taxon>
    </lineage>
</organism>
<comment type="cofactor">
    <cofactor evidence="1 4">
        <name>pyridoxal 5'-phosphate</name>
        <dbReference type="ChEBI" id="CHEBI:597326"/>
    </cofactor>
</comment>
<dbReference type="GO" id="GO:0004760">
    <property type="term" value="F:L-serine-pyruvate transaminase activity"/>
    <property type="evidence" value="ECO:0007669"/>
    <property type="project" value="TreeGrafter"/>
</dbReference>
<dbReference type="Gene3D" id="3.90.1150.10">
    <property type="entry name" value="Aspartate Aminotransferase, domain 1"/>
    <property type="match status" value="1"/>
</dbReference>
<sequence length="389" mass="41533">MTDCRYVRDMTLPLEDVDPDGLLEYSVVFTDRSLNHMSKRFVSVMQNINRILRSAYDADSVAIVPGGGSYAMESVARQLATGKKALIVRNGLFSFRWSQILDAGAIASETTVLKASPDSAEHQSAWSPAPVADVVAAIEREKPAVVFAPHVETASGILLPDDYVRQVAEATHNVGGIFVLDCIASGAVWASMTDLGVDVLISAPQKGWSGSPCAGYVMLSKAGRAAVEASTSTSFAMDLKRWLFIADEYEEGRAPYHATMPTDALAHNAKLMAESEERGFDKLAAAQAELGERVRTVFAERGLPSVASDEFASPSVVVVHTDNPKLATGASFKEVGVQIAAGVPLQCDEPEDFSSFRIGLFGLDKLGDIDGTISRLEAALDSIGVTADK</sequence>
<evidence type="ECO:0000256" key="2">
    <source>
        <dbReference type="ARBA" id="ARBA00022898"/>
    </source>
</evidence>
<dbReference type="Gene3D" id="3.40.640.10">
    <property type="entry name" value="Type I PLP-dependent aspartate aminotransferase-like (Major domain)"/>
    <property type="match status" value="1"/>
</dbReference>
<keyword evidence="2 4" id="KW-0663">Pyridoxal phosphate</keyword>
<reference evidence="5 6" key="1">
    <citation type="submission" date="2014-11" db="EMBL/GenBank/DDBJ databases">
        <title>Draft Genome Sequence of Brevibacterium linens AE038-8.</title>
        <authorList>
            <person name="Maizel D."/>
            <person name="Utturkar S.M."/>
            <person name="Brown S.D."/>
            <person name="Ferrero M."/>
            <person name="Rosen B.P."/>
        </authorList>
    </citation>
    <scope>NUCLEOTIDE SEQUENCE [LARGE SCALE GENOMIC DNA]</scope>
    <source>
        <strain evidence="5 6">AE038-8</strain>
    </source>
</reference>
<name>A0A0B9A0U7_BRELN</name>
<evidence type="ECO:0000313" key="6">
    <source>
        <dbReference type="Proteomes" id="UP000031488"/>
    </source>
</evidence>
<accession>A0A0B9A0U7</accession>
<dbReference type="PANTHER" id="PTHR21152">
    <property type="entry name" value="AMINOTRANSFERASE CLASS V"/>
    <property type="match status" value="1"/>
</dbReference>
<feature type="modified residue" description="N6-(pyridoxal phosphate)lysine" evidence="4">
    <location>
        <position position="206"/>
    </location>
</feature>
<dbReference type="PIRSF" id="PIRSF000524">
    <property type="entry name" value="SPT"/>
    <property type="match status" value="1"/>
</dbReference>
<dbReference type="Proteomes" id="UP000031488">
    <property type="component" value="Unassembled WGS sequence"/>
</dbReference>
<dbReference type="GO" id="GO:0008453">
    <property type="term" value="F:alanine-glyoxylate transaminase activity"/>
    <property type="evidence" value="ECO:0007669"/>
    <property type="project" value="TreeGrafter"/>
</dbReference>
<gene>
    <name evidence="5" type="ORF">AE0388_2062</name>
</gene>
<dbReference type="SUPFAM" id="SSF53383">
    <property type="entry name" value="PLP-dependent transferases"/>
    <property type="match status" value="1"/>
</dbReference>
<keyword evidence="5" id="KW-0808">Transferase</keyword>
<dbReference type="InterPro" id="IPR015422">
    <property type="entry name" value="PyrdxlP-dep_Trfase_small"/>
</dbReference>
<dbReference type="InterPro" id="IPR024169">
    <property type="entry name" value="SP_NH2Trfase/AEP_transaminase"/>
</dbReference>
<dbReference type="STRING" id="1703.BLSMQ_2930"/>
<evidence type="ECO:0000256" key="1">
    <source>
        <dbReference type="ARBA" id="ARBA00001933"/>
    </source>
</evidence>
<evidence type="ECO:0000256" key="4">
    <source>
        <dbReference type="PIRSR" id="PIRSR000524-50"/>
    </source>
</evidence>
<dbReference type="AlphaFoldDB" id="A0A0B9A0U7"/>
<dbReference type="EMBL" id="JTJZ01000019">
    <property type="protein sequence ID" value="KHS52412.1"/>
    <property type="molecule type" value="Genomic_DNA"/>
</dbReference>
<dbReference type="InterPro" id="IPR015421">
    <property type="entry name" value="PyrdxlP-dep_Trfase_major"/>
</dbReference>
<evidence type="ECO:0000313" key="5">
    <source>
        <dbReference type="EMBL" id="KHS52412.1"/>
    </source>
</evidence>